<keyword evidence="1" id="KW-0472">Membrane</keyword>
<feature type="transmembrane region" description="Helical" evidence="1">
    <location>
        <begin position="42"/>
        <end position="63"/>
    </location>
</feature>
<evidence type="ECO:0000256" key="1">
    <source>
        <dbReference type="SAM" id="Phobius"/>
    </source>
</evidence>
<evidence type="ECO:0000313" key="2">
    <source>
        <dbReference type="EMBL" id="SEQ90792.1"/>
    </source>
</evidence>
<feature type="transmembrane region" description="Helical" evidence="1">
    <location>
        <begin position="233"/>
        <end position="250"/>
    </location>
</feature>
<sequence>MDPTLIIMWLGFILAGYAVVGNDSIQTLGTFLSSNEERPWYVLWAFAGSILAFTLIYGWFHYSGDVSYGRLEKYDFVENMSWPYLLPPLVLMLLTRTGIPVSTSFLVLTFFKPKGLYAMTTKSILGYALAFCVAIIVWQLITKALDKKFISSDITRSERRNWTILQWLSTGFLWGQWLIQDFANIYVYLPRSLTAVEIGLSLTILLTMLGIIFYSKGGNIQKIVKAKTNTADIRSATIIDFIYGLVLLFFKEFSNVPMSTTWVFLGLLAGREIAIRYKMELGKEPSDIKAAPTAHYLGIALNILVLGMIGYVVYLRDAVQDWIIFVMAAVMIARAVVIYYETIPGRLNLKAAFKDIGKDLGKVTFGLLVSIALVFIMRFLLTGSFAGPM</sequence>
<dbReference type="STRING" id="478744.SAMN05444359_11889"/>
<evidence type="ECO:0000313" key="3">
    <source>
        <dbReference type="Proteomes" id="UP000199021"/>
    </source>
</evidence>
<protein>
    <recommendedName>
        <fullName evidence="4">Phosphate/sulfate permease</fullName>
    </recommendedName>
</protein>
<dbReference type="Proteomes" id="UP000199021">
    <property type="component" value="Unassembled WGS sequence"/>
</dbReference>
<feature type="transmembrane region" description="Helical" evidence="1">
    <location>
        <begin position="322"/>
        <end position="340"/>
    </location>
</feature>
<accession>A0A1H9JVG4</accession>
<dbReference type="EMBL" id="FOFB01000018">
    <property type="protein sequence ID" value="SEQ90792.1"/>
    <property type="molecule type" value="Genomic_DNA"/>
</dbReference>
<keyword evidence="1" id="KW-0812">Transmembrane</keyword>
<dbReference type="InParanoid" id="A0A1H9JVG4"/>
<feature type="transmembrane region" description="Helical" evidence="1">
    <location>
        <begin position="296"/>
        <end position="316"/>
    </location>
</feature>
<feature type="transmembrane region" description="Helical" evidence="1">
    <location>
        <begin position="360"/>
        <end position="381"/>
    </location>
</feature>
<gene>
    <name evidence="2" type="ORF">SAMN05444359_11889</name>
</gene>
<organism evidence="2 3">
    <name type="scientific">Neolewinella agarilytica</name>
    <dbReference type="NCBI Taxonomy" id="478744"/>
    <lineage>
        <taxon>Bacteria</taxon>
        <taxon>Pseudomonadati</taxon>
        <taxon>Bacteroidota</taxon>
        <taxon>Saprospiria</taxon>
        <taxon>Saprospirales</taxon>
        <taxon>Lewinellaceae</taxon>
        <taxon>Neolewinella</taxon>
    </lineage>
</organism>
<proteinExistence type="predicted"/>
<feature type="transmembrane region" description="Helical" evidence="1">
    <location>
        <begin position="84"/>
        <end position="111"/>
    </location>
</feature>
<reference evidence="3" key="1">
    <citation type="submission" date="2016-10" db="EMBL/GenBank/DDBJ databases">
        <authorList>
            <person name="Varghese N."/>
            <person name="Submissions S."/>
        </authorList>
    </citation>
    <scope>NUCLEOTIDE SEQUENCE [LARGE SCALE GENOMIC DNA]</scope>
    <source>
        <strain evidence="3">DSM 24740</strain>
    </source>
</reference>
<feature type="transmembrane region" description="Helical" evidence="1">
    <location>
        <begin position="123"/>
        <end position="141"/>
    </location>
</feature>
<feature type="transmembrane region" description="Helical" evidence="1">
    <location>
        <begin position="192"/>
        <end position="213"/>
    </location>
</feature>
<dbReference type="AlphaFoldDB" id="A0A1H9JVG4"/>
<name>A0A1H9JVG4_9BACT</name>
<dbReference type="RefSeq" id="WP_245748594.1">
    <property type="nucleotide sequence ID" value="NZ_FOFB01000018.1"/>
</dbReference>
<keyword evidence="1" id="KW-1133">Transmembrane helix</keyword>
<keyword evidence="3" id="KW-1185">Reference proteome</keyword>
<evidence type="ECO:0008006" key="4">
    <source>
        <dbReference type="Google" id="ProtNLM"/>
    </source>
</evidence>